<feature type="domain" description="AB hydrolase-1" evidence="1">
    <location>
        <begin position="33"/>
        <end position="161"/>
    </location>
</feature>
<dbReference type="Pfam" id="PF00561">
    <property type="entry name" value="Abhydrolase_1"/>
    <property type="match status" value="1"/>
</dbReference>
<evidence type="ECO:0000313" key="3">
    <source>
        <dbReference type="Proteomes" id="UP000318578"/>
    </source>
</evidence>
<dbReference type="OrthoDB" id="128799at2"/>
<dbReference type="Gene3D" id="3.40.50.1820">
    <property type="entry name" value="alpha/beta hydrolase"/>
    <property type="match status" value="1"/>
</dbReference>
<keyword evidence="3" id="KW-1185">Reference proteome</keyword>
<dbReference type="InterPro" id="IPR000073">
    <property type="entry name" value="AB_hydrolase_1"/>
</dbReference>
<evidence type="ECO:0000313" key="2">
    <source>
        <dbReference type="EMBL" id="TVT20711.1"/>
    </source>
</evidence>
<gene>
    <name evidence="2" type="ORF">FNH06_19540</name>
</gene>
<name>A0A558A8X6_9PSEU</name>
<dbReference type="PANTHER" id="PTHR42886">
    <property type="entry name" value="RE40534P-RELATED"/>
    <property type="match status" value="1"/>
</dbReference>
<reference evidence="2 3" key="1">
    <citation type="submission" date="2019-07" db="EMBL/GenBank/DDBJ databases">
        <title>New species of Amycolatopsis and Streptomyces.</title>
        <authorList>
            <person name="Duangmal K."/>
            <person name="Teo W.F.A."/>
            <person name="Lipun K."/>
        </authorList>
    </citation>
    <scope>NUCLEOTIDE SEQUENCE [LARGE SCALE GENOMIC DNA]</scope>
    <source>
        <strain evidence="2 3">JCM 30562</strain>
    </source>
</reference>
<dbReference type="AlphaFoldDB" id="A0A558A8X6"/>
<organism evidence="2 3">
    <name type="scientific">Amycolatopsis acidiphila</name>
    <dbReference type="NCBI Taxonomy" id="715473"/>
    <lineage>
        <taxon>Bacteria</taxon>
        <taxon>Bacillati</taxon>
        <taxon>Actinomycetota</taxon>
        <taxon>Actinomycetes</taxon>
        <taxon>Pseudonocardiales</taxon>
        <taxon>Pseudonocardiaceae</taxon>
        <taxon>Amycolatopsis</taxon>
    </lineage>
</organism>
<keyword evidence="2" id="KW-0378">Hydrolase</keyword>
<proteinExistence type="predicted"/>
<dbReference type="EMBL" id="VJZA01000033">
    <property type="protein sequence ID" value="TVT20711.1"/>
    <property type="molecule type" value="Genomic_DNA"/>
</dbReference>
<dbReference type="PANTHER" id="PTHR42886:SF53">
    <property type="entry name" value="ALPHA_BETA-HYDROLASES SUPERFAMILY PROTEIN"/>
    <property type="match status" value="1"/>
</dbReference>
<dbReference type="RefSeq" id="WP_144640756.1">
    <property type="nucleotide sequence ID" value="NZ_BNAX01000007.1"/>
</dbReference>
<comment type="caution">
    <text evidence="2">The sequence shown here is derived from an EMBL/GenBank/DDBJ whole genome shotgun (WGS) entry which is preliminary data.</text>
</comment>
<protein>
    <submittedName>
        <fullName evidence="2">Alpha/beta hydrolase</fullName>
    </submittedName>
</protein>
<dbReference type="SUPFAM" id="SSF53474">
    <property type="entry name" value="alpha/beta-Hydrolases"/>
    <property type="match status" value="1"/>
</dbReference>
<evidence type="ECO:0000259" key="1">
    <source>
        <dbReference type="Pfam" id="PF00561"/>
    </source>
</evidence>
<sequence>MAVTSIDTTVRTPDGLRLAGTLVQPDVPQALGVVLVHGGGVTRHETGFFTRLAAGLADAGVSSLRFDLPGHGESEGRQEDLSLASVLNAIRAGLDHLRATTTVEVTSLLAASFSGGLAAYYAANRPDEVHRLVLFNPLLDYKQRFVDQKDFWQNDYLTEAAADDLTTNGFLPHSPSFKLSRALLNEVFWIAPRPLLHTIAAPTLLVHGTGDTFIPVDSSRDAAARLTCEHRLIELDGAQHGFAVHDDPTYADPQSQAWQAEVITATAEWLTAG</sequence>
<accession>A0A558A8X6</accession>
<dbReference type="InterPro" id="IPR029058">
    <property type="entry name" value="AB_hydrolase_fold"/>
</dbReference>
<dbReference type="GO" id="GO:0016787">
    <property type="term" value="F:hydrolase activity"/>
    <property type="evidence" value="ECO:0007669"/>
    <property type="project" value="UniProtKB-KW"/>
</dbReference>
<dbReference type="Proteomes" id="UP000318578">
    <property type="component" value="Unassembled WGS sequence"/>
</dbReference>